<evidence type="ECO:0000259" key="2">
    <source>
        <dbReference type="Pfam" id="PF00582"/>
    </source>
</evidence>
<dbReference type="EMBL" id="CAEZXR010000035">
    <property type="protein sequence ID" value="CAB4691655.1"/>
    <property type="molecule type" value="Genomic_DNA"/>
</dbReference>
<dbReference type="PRINTS" id="PR01438">
    <property type="entry name" value="UNVRSLSTRESS"/>
</dbReference>
<evidence type="ECO:0000313" key="3">
    <source>
        <dbReference type="EMBL" id="CAB4691655.1"/>
    </source>
</evidence>
<dbReference type="SUPFAM" id="SSF52402">
    <property type="entry name" value="Adenine nucleotide alpha hydrolases-like"/>
    <property type="match status" value="2"/>
</dbReference>
<dbReference type="AlphaFoldDB" id="A0A6J6P4U0"/>
<sequence>MDSTRIALGSIVVGIDGSDASHEALAWAHEQALLEGRGLSLLHALAPLSGGVRASLISAGIDPVTLRVQTRQDARHLLEAARAVVADRSPDVDVATSLVELDAREALVDVSHDASLVVVGSRGLGPLLSLVMGSVSLSVAQRAACPVLVHRPHDGIRRGILVGVDGSPRSMPALEFAFRQASLRGEPLTVTHCFWDVAAQDAGLSEIRRVLAEMTGAMREKFPDVDWQVRLEHGLADVCLAQESDVADLVVIGRTHPRRHLPFLAPGVATAVLEHARSNVALVPDVG</sequence>
<dbReference type="Gene3D" id="3.40.50.620">
    <property type="entry name" value="HUPs"/>
    <property type="match status" value="2"/>
</dbReference>
<protein>
    <submittedName>
        <fullName evidence="3">Unannotated protein</fullName>
    </submittedName>
</protein>
<feature type="domain" description="UspA" evidence="2">
    <location>
        <begin position="10"/>
        <end position="149"/>
    </location>
</feature>
<dbReference type="PANTHER" id="PTHR46268:SF6">
    <property type="entry name" value="UNIVERSAL STRESS PROTEIN UP12"/>
    <property type="match status" value="1"/>
</dbReference>
<comment type="similarity">
    <text evidence="1">Belongs to the universal stress protein A family.</text>
</comment>
<dbReference type="Pfam" id="PF00582">
    <property type="entry name" value="Usp"/>
    <property type="match status" value="2"/>
</dbReference>
<gene>
    <name evidence="3" type="ORF">UFOPK2579_00448</name>
</gene>
<dbReference type="PANTHER" id="PTHR46268">
    <property type="entry name" value="STRESS RESPONSE PROTEIN NHAX"/>
    <property type="match status" value="1"/>
</dbReference>
<organism evidence="3">
    <name type="scientific">freshwater metagenome</name>
    <dbReference type="NCBI Taxonomy" id="449393"/>
    <lineage>
        <taxon>unclassified sequences</taxon>
        <taxon>metagenomes</taxon>
        <taxon>ecological metagenomes</taxon>
    </lineage>
</organism>
<evidence type="ECO:0000256" key="1">
    <source>
        <dbReference type="ARBA" id="ARBA00008791"/>
    </source>
</evidence>
<reference evidence="3" key="1">
    <citation type="submission" date="2020-05" db="EMBL/GenBank/DDBJ databases">
        <authorList>
            <person name="Chiriac C."/>
            <person name="Salcher M."/>
            <person name="Ghai R."/>
            <person name="Kavagutti S V."/>
        </authorList>
    </citation>
    <scope>NUCLEOTIDE SEQUENCE</scope>
</reference>
<dbReference type="InterPro" id="IPR014729">
    <property type="entry name" value="Rossmann-like_a/b/a_fold"/>
</dbReference>
<dbReference type="InterPro" id="IPR006016">
    <property type="entry name" value="UspA"/>
</dbReference>
<name>A0A6J6P4U0_9ZZZZ</name>
<proteinExistence type="inferred from homology"/>
<accession>A0A6J6P4U0</accession>
<feature type="domain" description="UspA" evidence="2">
    <location>
        <begin position="159"/>
        <end position="284"/>
    </location>
</feature>
<dbReference type="InterPro" id="IPR006015">
    <property type="entry name" value="Universal_stress_UspA"/>
</dbReference>